<dbReference type="STRING" id="7159.Q17B30"/>
<evidence type="ECO:0000259" key="7">
    <source>
        <dbReference type="Pfam" id="PF00135"/>
    </source>
</evidence>
<name>Q17B30_AEDAE</name>
<evidence type="ECO:0000256" key="1">
    <source>
        <dbReference type="ARBA" id="ARBA00005964"/>
    </source>
</evidence>
<feature type="domain" description="Carboxylesterase type B" evidence="7">
    <location>
        <begin position="5"/>
        <end position="545"/>
    </location>
</feature>
<dbReference type="InterPro" id="IPR019819">
    <property type="entry name" value="Carboxylesterase_B_CS"/>
</dbReference>
<dbReference type="PaxDb" id="7159-AAEL005101-PA"/>
<dbReference type="PROSITE" id="PS00941">
    <property type="entry name" value="CARBOXYLESTERASE_B_2"/>
    <property type="match status" value="1"/>
</dbReference>
<dbReference type="InterPro" id="IPR019826">
    <property type="entry name" value="Carboxylesterase_B_AS"/>
</dbReference>
<dbReference type="Proteomes" id="UP000682892">
    <property type="component" value="Unassembled WGS sequence"/>
</dbReference>
<evidence type="ECO:0000256" key="2">
    <source>
        <dbReference type="ARBA" id="ARBA00022487"/>
    </source>
</evidence>
<gene>
    <name evidence="8" type="ORF">AaeL_AAEL005101</name>
</gene>
<reference evidence="8" key="1">
    <citation type="submission" date="2005-10" db="EMBL/GenBank/DDBJ databases">
        <authorList>
            <person name="Loftus B.J."/>
            <person name="Nene V.M."/>
            <person name="Hannick L.I."/>
            <person name="Bidwell S."/>
            <person name="Haas B."/>
            <person name="Amedeo P."/>
            <person name="Orvis J."/>
            <person name="Wortman J.R."/>
            <person name="White O.R."/>
            <person name="Salzberg S."/>
            <person name="Shumway M."/>
            <person name="Koo H."/>
            <person name="Zhao Y."/>
            <person name="Holmes M."/>
            <person name="Miller J."/>
            <person name="Schatz M."/>
            <person name="Pop M."/>
            <person name="Pai G."/>
            <person name="Utterback T."/>
            <person name="Rogers Y.-H."/>
            <person name="Kravitz S."/>
            <person name="Fraser C.M."/>
        </authorList>
    </citation>
    <scope>NUCLEOTIDE SEQUENCE</scope>
    <source>
        <strain evidence="8">Liverpool</strain>
    </source>
</reference>
<evidence type="ECO:0000256" key="5">
    <source>
        <dbReference type="ARBA" id="ARBA00023180"/>
    </source>
</evidence>
<dbReference type="AlphaFoldDB" id="Q17B30"/>
<sequence length="562" mass="63901">MPEKRPIVQIRPGKVAGLKGTLPNGEKWYRYKGIPYAKPPVGCLRFKPPEPLETFGGQILDCSIEGNVCYSYSYMPPDAVASEDCLFLNVYTPIGPTTSIKDKLPVMVWIHGGTFCTGSGDSALYNPEYLVQEGVVVVTFNYRLGPLGFLCLPTFGIYGNMGLKDQLLVMKWVHSNILAFGGDKNNVTLFGMSAGSISTHLHTLSDESTKYFHKAICQSGVATSSRMLQIDPEVKARRLAQHIGCRGNTDQEIYGKIIKIISLFVEFLHYMPAEVICSKQMGALIEHEQSLDVFYPFVPVIEVAESDQPFLTENVLNLTKNPNRVSIPIIFGVNNEELSYKVNSLLKNLDLYRSEPQRFLPDSLELPEAMAKPVACKVLKFYTGHSEPTVEKVSELTRLLSDIFYVLPTLMSLELQRKHHPSTPLYFYQFSMEDELNKYRRLWNVPDYIRGACHGDELCYLFSSSYFYTRAVKKESMADRFRAKMCKLWTNFAKTGNPTSTGMECTWLPYESSNDCNDNVPINCLQIDEKIEMVENPFREVLNFWKNLYHRYNGSFLEPKLM</sequence>
<dbReference type="Gene3D" id="3.40.50.1820">
    <property type="entry name" value="alpha/beta hydrolase"/>
    <property type="match status" value="1"/>
</dbReference>
<dbReference type="EMBL" id="CH477327">
    <property type="protein sequence ID" value="EAT43440.2"/>
    <property type="molecule type" value="Genomic_DNA"/>
</dbReference>
<dbReference type="GO" id="GO:0052689">
    <property type="term" value="F:carboxylic ester hydrolase activity"/>
    <property type="evidence" value="ECO:0007669"/>
    <property type="project" value="UniProtKB-KW"/>
</dbReference>
<dbReference type="PROSITE" id="PS00122">
    <property type="entry name" value="CARBOXYLESTERASE_B_1"/>
    <property type="match status" value="1"/>
</dbReference>
<dbReference type="ESTHER" id="aedae-q17b30">
    <property type="family name" value="Carb_B_Arthropoda"/>
</dbReference>
<evidence type="ECO:0000256" key="4">
    <source>
        <dbReference type="ARBA" id="ARBA00023157"/>
    </source>
</evidence>
<reference evidence="8" key="3">
    <citation type="submission" date="2012-09" db="EMBL/GenBank/DDBJ databases">
        <authorList>
            <consortium name="VectorBase"/>
        </authorList>
    </citation>
    <scope>NUCLEOTIDE SEQUENCE</scope>
    <source>
        <strain evidence="8">Liverpool</strain>
    </source>
</reference>
<dbReference type="EC" id="3.1.1.-" evidence="6"/>
<dbReference type="Pfam" id="PF00135">
    <property type="entry name" value="COesterase"/>
    <property type="match status" value="1"/>
</dbReference>
<keyword evidence="3 6" id="KW-0378">Hydrolase</keyword>
<dbReference type="VEuPathDB" id="VectorBase:AAEL019678"/>
<keyword evidence="5" id="KW-0325">Glycoprotein</keyword>
<dbReference type="InterPro" id="IPR002018">
    <property type="entry name" value="CarbesteraseB"/>
</dbReference>
<dbReference type="PANTHER" id="PTHR11559">
    <property type="entry name" value="CARBOXYLESTERASE"/>
    <property type="match status" value="1"/>
</dbReference>
<dbReference type="PhylomeDB" id="Q17B30"/>
<keyword evidence="2" id="KW-0719">Serine esterase</keyword>
<dbReference type="InterPro" id="IPR029058">
    <property type="entry name" value="AB_hydrolase_fold"/>
</dbReference>
<keyword evidence="4" id="KW-1015">Disulfide bond</keyword>
<proteinExistence type="inferred from homology"/>
<evidence type="ECO:0000256" key="6">
    <source>
        <dbReference type="RuleBase" id="RU361235"/>
    </source>
</evidence>
<feature type="non-terminal residue" evidence="8">
    <location>
        <position position="1"/>
    </location>
</feature>
<evidence type="ECO:0000313" key="9">
    <source>
        <dbReference type="Proteomes" id="UP000682892"/>
    </source>
</evidence>
<dbReference type="InterPro" id="IPR050309">
    <property type="entry name" value="Type-B_Carboxylest/Lipase"/>
</dbReference>
<accession>Q17B30</accession>
<organism evidence="8 9">
    <name type="scientific">Aedes aegypti</name>
    <name type="common">Yellowfever mosquito</name>
    <name type="synonym">Culex aegypti</name>
    <dbReference type="NCBI Taxonomy" id="7159"/>
    <lineage>
        <taxon>Eukaryota</taxon>
        <taxon>Metazoa</taxon>
        <taxon>Ecdysozoa</taxon>
        <taxon>Arthropoda</taxon>
        <taxon>Hexapoda</taxon>
        <taxon>Insecta</taxon>
        <taxon>Pterygota</taxon>
        <taxon>Neoptera</taxon>
        <taxon>Endopterygota</taxon>
        <taxon>Diptera</taxon>
        <taxon>Nematocera</taxon>
        <taxon>Culicoidea</taxon>
        <taxon>Culicidae</taxon>
        <taxon>Culicinae</taxon>
        <taxon>Aedini</taxon>
        <taxon>Aedes</taxon>
        <taxon>Stegomyia</taxon>
    </lineage>
</organism>
<dbReference type="eggNOG" id="KOG1516">
    <property type="taxonomic scope" value="Eukaryota"/>
</dbReference>
<dbReference type="HOGENOM" id="CLU_006586_13_2_1"/>
<dbReference type="SUPFAM" id="SSF53474">
    <property type="entry name" value="alpha/beta-Hydrolases"/>
    <property type="match status" value="1"/>
</dbReference>
<protein>
    <recommendedName>
        <fullName evidence="6">Carboxylic ester hydrolase</fullName>
        <ecNumber evidence="6">3.1.1.-</ecNumber>
    </recommendedName>
</protein>
<evidence type="ECO:0000256" key="3">
    <source>
        <dbReference type="ARBA" id="ARBA00022801"/>
    </source>
</evidence>
<comment type="similarity">
    <text evidence="1 6">Belongs to the type-B carboxylesterase/lipase family.</text>
</comment>
<reference evidence="8" key="2">
    <citation type="journal article" date="2007" name="Science">
        <title>Genome sequence of Aedes aegypti, a major arbovirus vector.</title>
        <authorList>
            <person name="Nene V."/>
            <person name="Wortman J.R."/>
            <person name="Lawson D."/>
            <person name="Haas B."/>
            <person name="Kodira C."/>
            <person name="Tu Z.J."/>
            <person name="Loftus B."/>
            <person name="Xi Z."/>
            <person name="Megy K."/>
            <person name="Grabherr M."/>
            <person name="Ren Q."/>
            <person name="Zdobnov E.M."/>
            <person name="Lobo N.F."/>
            <person name="Campbell K.S."/>
            <person name="Brown S.E."/>
            <person name="Bonaldo M.F."/>
            <person name="Zhu J."/>
            <person name="Sinkins S.P."/>
            <person name="Hogenkamp D.G."/>
            <person name="Amedeo P."/>
            <person name="Arensburger P."/>
            <person name="Atkinson P.W."/>
            <person name="Bidwell S."/>
            <person name="Biedler J."/>
            <person name="Birney E."/>
            <person name="Bruggner R.V."/>
            <person name="Costas J."/>
            <person name="Coy M.R."/>
            <person name="Crabtree J."/>
            <person name="Crawford M."/>
            <person name="Debruyn B."/>
            <person name="Decaprio D."/>
            <person name="Eiglmeier K."/>
            <person name="Eisenstadt E."/>
            <person name="El-Dorry H."/>
            <person name="Gelbart W.M."/>
            <person name="Gomes S.L."/>
            <person name="Hammond M."/>
            <person name="Hannick L.I."/>
            <person name="Hogan J.R."/>
            <person name="Holmes M.H."/>
            <person name="Jaffe D."/>
            <person name="Johnston J.S."/>
            <person name="Kennedy R.C."/>
            <person name="Koo H."/>
            <person name="Kravitz S."/>
            <person name="Kriventseva E.V."/>
            <person name="Kulp D."/>
            <person name="Labutti K."/>
            <person name="Lee E."/>
            <person name="Li S."/>
            <person name="Lovin D.D."/>
            <person name="Mao C."/>
            <person name="Mauceli E."/>
            <person name="Menck C.F."/>
            <person name="Miller J.R."/>
            <person name="Montgomery P."/>
            <person name="Mori A."/>
            <person name="Nascimento A.L."/>
            <person name="Naveira H.F."/>
            <person name="Nusbaum C."/>
            <person name="O'leary S."/>
            <person name="Orvis J."/>
            <person name="Pertea M."/>
            <person name="Quesneville H."/>
            <person name="Reidenbach K.R."/>
            <person name="Rogers Y.H."/>
            <person name="Roth C.W."/>
            <person name="Schneider J.R."/>
            <person name="Schatz M."/>
            <person name="Shumway M."/>
            <person name="Stanke M."/>
            <person name="Stinson E.O."/>
            <person name="Tubio J.M."/>
            <person name="Vanzee J.P."/>
            <person name="Verjovski-Almeida S."/>
            <person name="Werner D."/>
            <person name="White O."/>
            <person name="Wyder S."/>
            <person name="Zeng Q."/>
            <person name="Zhao Q."/>
            <person name="Zhao Y."/>
            <person name="Hill C.A."/>
            <person name="Raikhel A.S."/>
            <person name="Soares M.B."/>
            <person name="Knudson D.L."/>
            <person name="Lee N.H."/>
            <person name="Galagan J."/>
            <person name="Salzberg S.L."/>
            <person name="Paulsen I.T."/>
            <person name="Dimopoulos G."/>
            <person name="Collins F.H."/>
            <person name="Birren B."/>
            <person name="Fraser-Liggett C.M."/>
            <person name="Severson D.W."/>
        </authorList>
    </citation>
    <scope>NUCLEOTIDE SEQUENCE [LARGE SCALE GENOMIC DNA]</scope>
    <source>
        <strain evidence="8">Liverpool</strain>
    </source>
</reference>
<evidence type="ECO:0000313" key="8">
    <source>
        <dbReference type="EMBL" id="EAT43440.2"/>
    </source>
</evidence>